<dbReference type="SUPFAM" id="SSF52540">
    <property type="entry name" value="P-loop containing nucleoside triphosphate hydrolases"/>
    <property type="match status" value="1"/>
</dbReference>
<feature type="domain" description="Magnesium chelatase ChlI-like catalytic" evidence="1">
    <location>
        <begin position="52"/>
        <end position="107"/>
    </location>
</feature>
<dbReference type="InterPro" id="IPR045006">
    <property type="entry name" value="CHLI-like"/>
</dbReference>
<evidence type="ECO:0000259" key="1">
    <source>
        <dbReference type="Pfam" id="PF01078"/>
    </source>
</evidence>
<dbReference type="AlphaFoldDB" id="A0A0Q4AW70"/>
<sequence>MREAAVVNNLEVYGMDSMMDVIQFLTGQKAFEATTIDTRKEFYEHQYLYDLDFADVRGQENVKRALEVAAAGSHNIILIGPPGSGKSMMAKRLPSILPPLTLAESLE</sequence>
<dbReference type="Proteomes" id="UP000054172">
    <property type="component" value="Unassembled WGS sequence"/>
</dbReference>
<name>A0A0Q4AW70_9BACT</name>
<proteinExistence type="predicted"/>
<dbReference type="EMBL" id="LIIK01000100">
    <property type="protein sequence ID" value="KQM08083.1"/>
    <property type="molecule type" value="Genomic_DNA"/>
</dbReference>
<evidence type="ECO:0000313" key="3">
    <source>
        <dbReference type="Proteomes" id="UP000054172"/>
    </source>
</evidence>
<dbReference type="Gene3D" id="3.40.50.300">
    <property type="entry name" value="P-loop containing nucleotide triphosphate hydrolases"/>
    <property type="match status" value="1"/>
</dbReference>
<dbReference type="GO" id="GO:0005524">
    <property type="term" value="F:ATP binding"/>
    <property type="evidence" value="ECO:0007669"/>
    <property type="project" value="InterPro"/>
</dbReference>
<organism evidence="2 3">
    <name type="scientific">Candidatus [Bacteroides] periocalifornicus</name>
    <dbReference type="NCBI Taxonomy" id="1702214"/>
    <lineage>
        <taxon>Bacteria</taxon>
        <taxon>Pseudomonadati</taxon>
        <taxon>Bacteroidota</taxon>
    </lineage>
</organism>
<dbReference type="PANTHER" id="PTHR32039">
    <property type="entry name" value="MAGNESIUM-CHELATASE SUBUNIT CHLI"/>
    <property type="match status" value="1"/>
</dbReference>
<reference evidence="2" key="1">
    <citation type="submission" date="2015-08" db="EMBL/GenBank/DDBJ databases">
        <title>Candidatus Bacteriodes Periocalifornicus.</title>
        <authorList>
            <person name="McLean J.S."/>
            <person name="Kelley S."/>
        </authorList>
    </citation>
    <scope>NUCLEOTIDE SEQUENCE [LARGE SCALE GENOMIC DNA]</scope>
    <source>
        <strain evidence="2">12B</strain>
    </source>
</reference>
<dbReference type="InterPro" id="IPR027417">
    <property type="entry name" value="P-loop_NTPase"/>
</dbReference>
<dbReference type="STRING" id="1702214.AL399_09300"/>
<feature type="non-terminal residue" evidence="2">
    <location>
        <position position="107"/>
    </location>
</feature>
<protein>
    <submittedName>
        <fullName evidence="2">Magnesium chelatase</fullName>
    </submittedName>
</protein>
<evidence type="ECO:0000313" key="2">
    <source>
        <dbReference type="EMBL" id="KQM08083.1"/>
    </source>
</evidence>
<dbReference type="Pfam" id="PF01078">
    <property type="entry name" value="Mg_chelatase"/>
    <property type="match status" value="1"/>
</dbReference>
<dbReference type="InterPro" id="IPR000523">
    <property type="entry name" value="Mg_chelatse_chII-like_cat_dom"/>
</dbReference>
<comment type="caution">
    <text evidence="2">The sequence shown here is derived from an EMBL/GenBank/DDBJ whole genome shotgun (WGS) entry which is preliminary data.</text>
</comment>
<dbReference type="PANTHER" id="PTHR32039:SF7">
    <property type="entry name" value="COMPETENCE PROTEIN COMM"/>
    <property type="match status" value="1"/>
</dbReference>
<keyword evidence="3" id="KW-1185">Reference proteome</keyword>
<gene>
    <name evidence="2" type="ORF">AL399_09300</name>
</gene>
<accession>A0A0Q4AW70</accession>